<dbReference type="EMBL" id="CAJNJA010090140">
    <property type="protein sequence ID" value="CAE7939999.1"/>
    <property type="molecule type" value="Genomic_DNA"/>
</dbReference>
<dbReference type="InterPro" id="IPR018228">
    <property type="entry name" value="DNase_TatD-rel_CS"/>
</dbReference>
<evidence type="ECO:0000256" key="5">
    <source>
        <dbReference type="PROSITE-ProRule" id="PRU00723"/>
    </source>
</evidence>
<feature type="zinc finger region" description="C3H1-type" evidence="5">
    <location>
        <begin position="113"/>
        <end position="140"/>
    </location>
</feature>
<dbReference type="CDD" id="cd01310">
    <property type="entry name" value="TatD_DNAse"/>
    <property type="match status" value="1"/>
</dbReference>
<dbReference type="Pfam" id="PF00481">
    <property type="entry name" value="PP2C"/>
    <property type="match status" value="1"/>
</dbReference>
<name>A0A813C872_9DINO</name>
<dbReference type="PROSITE" id="PS01032">
    <property type="entry name" value="PPM_1"/>
    <property type="match status" value="1"/>
</dbReference>
<gene>
    <name evidence="10" type="primary">TATDN2</name>
    <name evidence="10" type="ORF">SNEC2469_LOCUS33727</name>
</gene>
<feature type="domain" description="PPM-type phosphatase" evidence="9">
    <location>
        <begin position="613"/>
        <end position="861"/>
    </location>
</feature>
<dbReference type="InterPro" id="IPR000222">
    <property type="entry name" value="PP2C_BS"/>
</dbReference>
<comment type="subcellular location">
    <subcellularLocation>
        <location evidence="1">Membrane</location>
        <topology evidence="1">Peripheral membrane protein</topology>
    </subcellularLocation>
</comment>
<organism evidence="10 11">
    <name type="scientific">Symbiodinium necroappetens</name>
    <dbReference type="NCBI Taxonomy" id="1628268"/>
    <lineage>
        <taxon>Eukaryota</taxon>
        <taxon>Sar</taxon>
        <taxon>Alveolata</taxon>
        <taxon>Dinophyceae</taxon>
        <taxon>Suessiales</taxon>
        <taxon>Symbiodiniaceae</taxon>
        <taxon>Symbiodinium</taxon>
    </lineage>
</organism>
<dbReference type="AlphaFoldDB" id="A0A813C872"/>
<feature type="region of interest" description="Disordered" evidence="7">
    <location>
        <begin position="53"/>
        <end position="94"/>
    </location>
</feature>
<evidence type="ECO:0000256" key="3">
    <source>
        <dbReference type="ARBA" id="ARBA00022801"/>
    </source>
</evidence>
<keyword evidence="2 5" id="KW-0479">Metal-binding</keyword>
<dbReference type="InterPro" id="IPR001932">
    <property type="entry name" value="PPM-type_phosphatase-like_dom"/>
</dbReference>
<proteinExistence type="inferred from homology"/>
<evidence type="ECO:0000256" key="4">
    <source>
        <dbReference type="ARBA" id="ARBA00022912"/>
    </source>
</evidence>
<keyword evidence="5" id="KW-0862">Zinc</keyword>
<reference evidence="10" key="1">
    <citation type="submission" date="2021-02" db="EMBL/GenBank/DDBJ databases">
        <authorList>
            <person name="Dougan E. K."/>
            <person name="Rhodes N."/>
            <person name="Thang M."/>
            <person name="Chan C."/>
        </authorList>
    </citation>
    <scope>NUCLEOTIDE SEQUENCE</scope>
</reference>
<feature type="region of interest" description="Disordered" evidence="7">
    <location>
        <begin position="601"/>
        <end position="626"/>
    </location>
</feature>
<evidence type="ECO:0000259" key="8">
    <source>
        <dbReference type="PROSITE" id="PS50103"/>
    </source>
</evidence>
<feature type="non-terminal residue" evidence="10">
    <location>
        <position position="861"/>
    </location>
</feature>
<dbReference type="GO" id="GO:0016020">
    <property type="term" value="C:membrane"/>
    <property type="evidence" value="ECO:0007669"/>
    <property type="project" value="UniProtKB-SubCell"/>
</dbReference>
<evidence type="ECO:0000256" key="1">
    <source>
        <dbReference type="ARBA" id="ARBA00004170"/>
    </source>
</evidence>
<dbReference type="PROSITE" id="PS51746">
    <property type="entry name" value="PPM_2"/>
    <property type="match status" value="1"/>
</dbReference>
<dbReference type="GO" id="GO:0008270">
    <property type="term" value="F:zinc ion binding"/>
    <property type="evidence" value="ECO:0007669"/>
    <property type="project" value="UniProtKB-KW"/>
</dbReference>
<feature type="domain" description="C3H1-type" evidence="8">
    <location>
        <begin position="113"/>
        <end position="140"/>
    </location>
</feature>
<dbReference type="PROSITE" id="PS50103">
    <property type="entry name" value="ZF_C3H1"/>
    <property type="match status" value="1"/>
</dbReference>
<evidence type="ECO:0000256" key="7">
    <source>
        <dbReference type="SAM" id="MobiDB-lite"/>
    </source>
</evidence>
<keyword evidence="11" id="KW-1185">Reference proteome</keyword>
<dbReference type="OrthoDB" id="6079689at2759"/>
<dbReference type="GO" id="GO:0004721">
    <property type="term" value="F:phosphoprotein phosphatase activity"/>
    <property type="evidence" value="ECO:0007669"/>
    <property type="project" value="UniProtKB-KW"/>
</dbReference>
<dbReference type="PANTHER" id="PTHR46124:SF2">
    <property type="entry name" value="D-AMINOACYL-TRNA DEACYLASE"/>
    <property type="match status" value="1"/>
</dbReference>
<dbReference type="SUPFAM" id="SSF51556">
    <property type="entry name" value="Metallo-dependent hydrolases"/>
    <property type="match status" value="1"/>
</dbReference>
<keyword evidence="3 6" id="KW-0378">Hydrolase</keyword>
<evidence type="ECO:0000259" key="9">
    <source>
        <dbReference type="PROSITE" id="PS51746"/>
    </source>
</evidence>
<dbReference type="Gene3D" id="3.60.40.10">
    <property type="entry name" value="PPM-type phosphatase domain"/>
    <property type="match status" value="1"/>
</dbReference>
<dbReference type="Pfam" id="PF01026">
    <property type="entry name" value="TatD_DNase"/>
    <property type="match status" value="1"/>
</dbReference>
<protein>
    <submittedName>
        <fullName evidence="10">TATDN2 protein</fullName>
    </submittedName>
</protein>
<evidence type="ECO:0000313" key="11">
    <source>
        <dbReference type="Proteomes" id="UP000601435"/>
    </source>
</evidence>
<dbReference type="Proteomes" id="UP000601435">
    <property type="component" value="Unassembled WGS sequence"/>
</dbReference>
<comment type="caution">
    <text evidence="10">The sequence shown here is derived from an EMBL/GenBank/DDBJ whole genome shotgun (WGS) entry which is preliminary data.</text>
</comment>
<dbReference type="InterPro" id="IPR032466">
    <property type="entry name" value="Metal_Hydrolase"/>
</dbReference>
<dbReference type="InterPro" id="IPR000571">
    <property type="entry name" value="Znf_CCCH"/>
</dbReference>
<dbReference type="PROSITE" id="PS01090">
    <property type="entry name" value="TATD_2"/>
    <property type="match status" value="1"/>
</dbReference>
<sequence length="861" mass="95173">DRGLLSALDNETVLQLLEGKNIKAGRRMSIGTALDAGKEAFANKAIQQLGDAIEPVRAPRTHASASVDRSHGFMAQPEFPEPPPEPSSPRLRRDASSSKRRFCNYGGYVGEESFRKKRCYFFDRGCCIYGDSCSFKHSSQSEAKADCCSAAADAGGYHKKNLCSLFMLPGLECPFTSSFCWNAHGPSELRRQPLCLPPLEGIKQGTRLRCISSGLSAADASEVWRSLSEWVIIGHVKVQDLVLADGMPALVDGYMMVPIQPAGAVELRYFSSEPDEKGTARDLPITDAHIHLEEVLRTRRFGFGWYAKALRCSFLPNCKQTRCLFAHENEKLRSFPALRAEDLASLRDEVAKLPGARIVGIVQSCCSAEVIEDTLQLVKWGREMMDGRIYATFGIHPNDFEAYTSQVQARLEAALDACGTQGVGWGECGLDFNKRADELEAAPELRQQMRQVFINQIHVALKRGIPLVVHSRDAEEEVFHILDAYVPREHYVQLHSFMGSPSMLLSFLAERPNTYVSVPGALTWAWSWKDGGLRELAKVLPVDRVLLETDGPYMAPAPYRGQDSHPGHVPWAWDGAWGRDFALVVASRNFCQFFGLEHDKHESGKTGQPRGKGSSLNGRKGLKPESPNQDSWFCLKVEQYFSLYAVFDGHGSKGHKVSQFVKDNLPKLILMDERFGKGSAELPDMLKENFQKTQDLIIASDKMGKLNASLSGTTATLVVHDHESKEITVAHVADSSSVLGRRKGTADFEAEQLTRDHKPNLKDEKARIEKARGMVVFDGYANHRIYARNARHPGLNMSRCLGDLLGHQSCGISAVPEVSQRKLDPEDEVPAAICHAGQLFEALTTAPAGADCAQTRLLGSE</sequence>
<accession>A0A813C872</accession>
<dbReference type="InterPro" id="IPR036457">
    <property type="entry name" value="PPM-type-like_dom_sf"/>
</dbReference>
<keyword evidence="5" id="KW-0863">Zinc-finger</keyword>
<dbReference type="SMART" id="SM00332">
    <property type="entry name" value="PP2Cc"/>
    <property type="match status" value="1"/>
</dbReference>
<comment type="similarity">
    <text evidence="6">Belongs to the PP2C family.</text>
</comment>
<evidence type="ECO:0000256" key="2">
    <source>
        <dbReference type="ARBA" id="ARBA00022723"/>
    </source>
</evidence>
<dbReference type="SMART" id="SM00356">
    <property type="entry name" value="ZnF_C3H1"/>
    <property type="match status" value="2"/>
</dbReference>
<evidence type="ECO:0000256" key="6">
    <source>
        <dbReference type="RuleBase" id="RU003465"/>
    </source>
</evidence>
<dbReference type="CDD" id="cd00143">
    <property type="entry name" value="PP2Cc"/>
    <property type="match status" value="1"/>
</dbReference>
<dbReference type="InterPro" id="IPR001130">
    <property type="entry name" value="TatD-like"/>
</dbReference>
<dbReference type="Gene3D" id="3.20.20.140">
    <property type="entry name" value="Metal-dependent hydrolases"/>
    <property type="match status" value="1"/>
</dbReference>
<dbReference type="SUPFAM" id="SSF81606">
    <property type="entry name" value="PP2C-like"/>
    <property type="match status" value="1"/>
</dbReference>
<keyword evidence="4 6" id="KW-0904">Protein phosphatase</keyword>
<evidence type="ECO:0000313" key="10">
    <source>
        <dbReference type="EMBL" id="CAE7939999.1"/>
    </source>
</evidence>
<dbReference type="PANTHER" id="PTHR46124">
    <property type="entry name" value="D-AMINOACYL-TRNA DEACYLASE"/>
    <property type="match status" value="1"/>
</dbReference>